<dbReference type="EMBL" id="MVBN01000010">
    <property type="protein sequence ID" value="OOK66078.1"/>
    <property type="molecule type" value="Genomic_DNA"/>
</dbReference>
<proteinExistence type="predicted"/>
<dbReference type="Proteomes" id="UP000188532">
    <property type="component" value="Unassembled WGS sequence"/>
</dbReference>
<comment type="caution">
    <text evidence="1">The sequence shown here is derived from an EMBL/GenBank/DDBJ whole genome shotgun (WGS) entry which is preliminary data.</text>
</comment>
<protein>
    <submittedName>
        <fullName evidence="1">Uncharacterized protein</fullName>
    </submittedName>
</protein>
<gene>
    <name evidence="1" type="ORF">BZL29_7681</name>
</gene>
<sequence>MKQSAAQDTDMSAALISTDPPYYDNVGYSDLSDYFYVWLRRSLRSIYPELFQTMLVPKAQELVANPYRHGGKKAHRASSKGIS</sequence>
<name>A0A1V3WH28_MYCKA</name>
<evidence type="ECO:0000313" key="1">
    <source>
        <dbReference type="EMBL" id="OOK66078.1"/>
    </source>
</evidence>
<evidence type="ECO:0000313" key="2">
    <source>
        <dbReference type="Proteomes" id="UP000188532"/>
    </source>
</evidence>
<organism evidence="1 2">
    <name type="scientific">Mycobacterium kansasii</name>
    <dbReference type="NCBI Taxonomy" id="1768"/>
    <lineage>
        <taxon>Bacteria</taxon>
        <taxon>Bacillati</taxon>
        <taxon>Actinomycetota</taxon>
        <taxon>Actinomycetes</taxon>
        <taxon>Mycobacteriales</taxon>
        <taxon>Mycobacteriaceae</taxon>
        <taxon>Mycobacterium</taxon>
    </lineage>
</organism>
<reference evidence="1 2" key="1">
    <citation type="submission" date="2017-02" db="EMBL/GenBank/DDBJ databases">
        <title>Complete genome sequences of Mycobacterium kansasii strains isolated from rhesus macaques.</title>
        <authorList>
            <person name="Panda A."/>
            <person name="Nagaraj S."/>
            <person name="Zhao X."/>
            <person name="Tettelin H."/>
            <person name="Detolla L.J."/>
        </authorList>
    </citation>
    <scope>NUCLEOTIDE SEQUENCE [LARGE SCALE GENOMIC DNA]</scope>
    <source>
        <strain evidence="1 2">11-3469</strain>
    </source>
</reference>
<dbReference type="AlphaFoldDB" id="A0A1V3WH28"/>
<accession>A0A1V3WH28</accession>